<comment type="subcellular location">
    <subcellularLocation>
        <location evidence="1">Cell membrane</location>
        <topology evidence="1">Multi-pass membrane protein</topology>
    </subcellularLocation>
</comment>
<keyword evidence="4" id="KW-1003">Cell membrane</keyword>
<evidence type="ECO:0000256" key="2">
    <source>
        <dbReference type="ARBA" id="ARBA00007520"/>
    </source>
</evidence>
<dbReference type="NCBIfam" id="TIGR00711">
    <property type="entry name" value="efflux_EmrB"/>
    <property type="match status" value="1"/>
</dbReference>
<dbReference type="PANTHER" id="PTHR23501">
    <property type="entry name" value="MAJOR FACILITATOR SUPERFAMILY"/>
    <property type="match status" value="1"/>
</dbReference>
<feature type="transmembrane region" description="Helical" evidence="8">
    <location>
        <begin position="237"/>
        <end position="258"/>
    </location>
</feature>
<dbReference type="Gene3D" id="1.20.1250.20">
    <property type="entry name" value="MFS general substrate transporter like domains"/>
    <property type="match status" value="1"/>
</dbReference>
<keyword evidence="7 8" id="KW-0472">Membrane</keyword>
<dbReference type="InterPro" id="IPR004638">
    <property type="entry name" value="EmrB-like"/>
</dbReference>
<keyword evidence="11" id="KW-1185">Reference proteome</keyword>
<gene>
    <name evidence="10" type="ORF">ACFYTH_13430</name>
</gene>
<feature type="transmembrane region" description="Helical" evidence="8">
    <location>
        <begin position="58"/>
        <end position="78"/>
    </location>
</feature>
<evidence type="ECO:0000256" key="5">
    <source>
        <dbReference type="ARBA" id="ARBA00022692"/>
    </source>
</evidence>
<feature type="transmembrane region" description="Helical" evidence="8">
    <location>
        <begin position="311"/>
        <end position="333"/>
    </location>
</feature>
<organism evidence="10 11">
    <name type="scientific">Nocardia africana</name>
    <dbReference type="NCBI Taxonomy" id="134964"/>
    <lineage>
        <taxon>Bacteria</taxon>
        <taxon>Bacillati</taxon>
        <taxon>Actinomycetota</taxon>
        <taxon>Actinomycetes</taxon>
        <taxon>Mycobacteriales</taxon>
        <taxon>Nocardiaceae</taxon>
        <taxon>Nocardia</taxon>
    </lineage>
</organism>
<protein>
    <submittedName>
        <fullName evidence="10">MDR family MFS transporter</fullName>
    </submittedName>
</protein>
<dbReference type="CDD" id="cd17502">
    <property type="entry name" value="MFS_Azr1_MDR_like"/>
    <property type="match status" value="1"/>
</dbReference>
<feature type="transmembrane region" description="Helical" evidence="8">
    <location>
        <begin position="411"/>
        <end position="430"/>
    </location>
</feature>
<keyword evidence="5 8" id="KW-0812">Transmembrane</keyword>
<dbReference type="SUPFAM" id="SSF103473">
    <property type="entry name" value="MFS general substrate transporter"/>
    <property type="match status" value="1"/>
</dbReference>
<evidence type="ECO:0000256" key="8">
    <source>
        <dbReference type="SAM" id="Phobius"/>
    </source>
</evidence>
<keyword evidence="6 8" id="KW-1133">Transmembrane helix</keyword>
<dbReference type="Proteomes" id="UP001601521">
    <property type="component" value="Unassembled WGS sequence"/>
</dbReference>
<accession>A0ABW6NGT2</accession>
<dbReference type="InterPro" id="IPR020846">
    <property type="entry name" value="MFS_dom"/>
</dbReference>
<dbReference type="Pfam" id="PF07690">
    <property type="entry name" value="MFS_1"/>
    <property type="match status" value="1"/>
</dbReference>
<feature type="transmembrane region" description="Helical" evidence="8">
    <location>
        <begin position="210"/>
        <end position="231"/>
    </location>
</feature>
<dbReference type="RefSeq" id="WP_387251238.1">
    <property type="nucleotide sequence ID" value="NZ_JBIALX010000005.1"/>
</dbReference>
<feature type="transmembrane region" description="Helical" evidence="8">
    <location>
        <begin position="278"/>
        <end position="299"/>
    </location>
</feature>
<dbReference type="PROSITE" id="PS00217">
    <property type="entry name" value="SUGAR_TRANSPORT_2"/>
    <property type="match status" value="1"/>
</dbReference>
<evidence type="ECO:0000256" key="3">
    <source>
        <dbReference type="ARBA" id="ARBA00022448"/>
    </source>
</evidence>
<evidence type="ECO:0000256" key="6">
    <source>
        <dbReference type="ARBA" id="ARBA00022989"/>
    </source>
</evidence>
<evidence type="ECO:0000256" key="1">
    <source>
        <dbReference type="ARBA" id="ARBA00004651"/>
    </source>
</evidence>
<keyword evidence="3" id="KW-0813">Transport</keyword>
<sequence length="527" mass="54107">MASPRSAADSTMEIPERSRREIIGGTAGLMIVLLLASLDNAIVGPALPTVVGELGGLAHLSWVLTGYTLAAAVSAPLWGKLGDLFGRKGVFLSSLGLFLAGSALTGASQNMAELIAFRTVQGLGAGGLTVGTLAILGELLPPAERAKYQGYFATVMPVAIIGGPLIGGWFTDNLSWRWAFYINLPLGAVALVITWTTLQLGARAGRTRIDWGGAGVLTVWTSALVLLGGWAGSTYAWGSWQILVLAGIALVGLAVFIAVERRAVEPVLPLHVFGNRNFALAGVLSFLGGLMMLGSAAYLPQFQQLVQGMSATASGLLLLPMVLPMVATGVLVGQVSSRTGHVRSYPIIGGVLLTAGMVLLARVGVDTSRLFLSLVMVLLGIGLGCLAQPSTLIAQNSLELRDMGAGMGANTFLRAMGMSLGTAVLGTIYAGRLHDTMSAQAGTDGARIVAGGHSISPAAVTNLPPALRDALRVAVTHGIVGVFTGCAVAAAATLLAACGLRNVPLRRRVRASERPAAAVPAQPEAAG</sequence>
<feature type="transmembrane region" description="Helical" evidence="8">
    <location>
        <begin position="474"/>
        <end position="500"/>
    </location>
</feature>
<evidence type="ECO:0000313" key="10">
    <source>
        <dbReference type="EMBL" id="MFF0454363.1"/>
    </source>
</evidence>
<dbReference type="PANTHER" id="PTHR23501:SF197">
    <property type="entry name" value="COMD"/>
    <property type="match status" value="1"/>
</dbReference>
<feature type="domain" description="Major facilitator superfamily (MFS) profile" evidence="9">
    <location>
        <begin position="25"/>
        <end position="468"/>
    </location>
</feature>
<proteinExistence type="inferred from homology"/>
<dbReference type="InterPro" id="IPR001958">
    <property type="entry name" value="Tet-R_TetA/multi-R_MdtG-like"/>
</dbReference>
<dbReference type="InterPro" id="IPR036259">
    <property type="entry name" value="MFS_trans_sf"/>
</dbReference>
<dbReference type="InterPro" id="IPR011701">
    <property type="entry name" value="MFS"/>
</dbReference>
<evidence type="ECO:0000259" key="9">
    <source>
        <dbReference type="PROSITE" id="PS50850"/>
    </source>
</evidence>
<dbReference type="PROSITE" id="PS50850">
    <property type="entry name" value="MFS"/>
    <property type="match status" value="1"/>
</dbReference>
<dbReference type="PRINTS" id="PR01035">
    <property type="entry name" value="TCRTETA"/>
</dbReference>
<name>A0ABW6NGT2_9NOCA</name>
<feature type="transmembrane region" description="Helical" evidence="8">
    <location>
        <begin position="370"/>
        <end position="390"/>
    </location>
</feature>
<comment type="similarity">
    <text evidence="2">Belongs to the major facilitator superfamily. TCR/Tet family.</text>
</comment>
<comment type="caution">
    <text evidence="10">The sequence shown here is derived from an EMBL/GenBank/DDBJ whole genome shotgun (WGS) entry which is preliminary data.</text>
</comment>
<feature type="transmembrane region" description="Helical" evidence="8">
    <location>
        <begin position="115"/>
        <end position="136"/>
    </location>
</feature>
<feature type="transmembrane region" description="Helical" evidence="8">
    <location>
        <begin position="178"/>
        <end position="198"/>
    </location>
</feature>
<feature type="transmembrane region" description="Helical" evidence="8">
    <location>
        <begin position="90"/>
        <end position="109"/>
    </location>
</feature>
<reference evidence="10 11" key="1">
    <citation type="submission" date="2024-10" db="EMBL/GenBank/DDBJ databases">
        <title>The Natural Products Discovery Center: Release of the First 8490 Sequenced Strains for Exploring Actinobacteria Biosynthetic Diversity.</title>
        <authorList>
            <person name="Kalkreuter E."/>
            <person name="Kautsar S.A."/>
            <person name="Yang D."/>
            <person name="Bader C.D."/>
            <person name="Teijaro C.N."/>
            <person name="Fluegel L."/>
            <person name="Davis C.M."/>
            <person name="Simpson J.R."/>
            <person name="Lauterbach L."/>
            <person name="Steele A.D."/>
            <person name="Gui C."/>
            <person name="Meng S."/>
            <person name="Li G."/>
            <person name="Viehrig K."/>
            <person name="Ye F."/>
            <person name="Su P."/>
            <person name="Kiefer A.F."/>
            <person name="Nichols A."/>
            <person name="Cepeda A.J."/>
            <person name="Yan W."/>
            <person name="Fan B."/>
            <person name="Jiang Y."/>
            <person name="Adhikari A."/>
            <person name="Zheng C.-J."/>
            <person name="Schuster L."/>
            <person name="Cowan T.M."/>
            <person name="Smanski M.J."/>
            <person name="Chevrette M.G."/>
            <person name="De Carvalho L.P.S."/>
            <person name="Shen B."/>
        </authorList>
    </citation>
    <scope>NUCLEOTIDE SEQUENCE [LARGE SCALE GENOMIC DNA]</scope>
    <source>
        <strain evidence="10 11">NPDC004550</strain>
    </source>
</reference>
<evidence type="ECO:0000313" key="11">
    <source>
        <dbReference type="Proteomes" id="UP001601521"/>
    </source>
</evidence>
<dbReference type="EMBL" id="JBIALX010000005">
    <property type="protein sequence ID" value="MFF0454363.1"/>
    <property type="molecule type" value="Genomic_DNA"/>
</dbReference>
<feature type="transmembrane region" description="Helical" evidence="8">
    <location>
        <begin position="148"/>
        <end position="166"/>
    </location>
</feature>
<feature type="transmembrane region" description="Helical" evidence="8">
    <location>
        <begin position="21"/>
        <end position="38"/>
    </location>
</feature>
<evidence type="ECO:0000256" key="4">
    <source>
        <dbReference type="ARBA" id="ARBA00022475"/>
    </source>
</evidence>
<dbReference type="InterPro" id="IPR005829">
    <property type="entry name" value="Sugar_transporter_CS"/>
</dbReference>
<feature type="transmembrane region" description="Helical" evidence="8">
    <location>
        <begin position="345"/>
        <end position="364"/>
    </location>
</feature>
<dbReference type="Gene3D" id="1.20.1720.10">
    <property type="entry name" value="Multidrug resistance protein D"/>
    <property type="match status" value="1"/>
</dbReference>
<evidence type="ECO:0000256" key="7">
    <source>
        <dbReference type="ARBA" id="ARBA00023136"/>
    </source>
</evidence>